<sequence length="30" mass="3384">MADDRPLHSLDQLFDLLAFVATVPRRLASD</sequence>
<comment type="caution">
    <text evidence="1">The sequence shown here is derived from an EMBL/GenBank/DDBJ whole genome shotgun (WGS) entry which is preliminary data.</text>
</comment>
<dbReference type="Proteomes" id="UP000559987">
    <property type="component" value="Unassembled WGS sequence"/>
</dbReference>
<protein>
    <submittedName>
        <fullName evidence="1">Uncharacterized protein</fullName>
    </submittedName>
</protein>
<proteinExistence type="predicted"/>
<organism evidence="1 2">
    <name type="scientific">Simiduia aestuariiviva</name>
    <dbReference type="NCBI Taxonomy" id="1510459"/>
    <lineage>
        <taxon>Bacteria</taxon>
        <taxon>Pseudomonadati</taxon>
        <taxon>Pseudomonadota</taxon>
        <taxon>Gammaproteobacteria</taxon>
        <taxon>Cellvibrionales</taxon>
        <taxon>Cellvibrionaceae</taxon>
        <taxon>Simiduia</taxon>
    </lineage>
</organism>
<dbReference type="AlphaFoldDB" id="A0A839UWF6"/>
<gene>
    <name evidence="1" type="ORF">FHS30_002878</name>
</gene>
<dbReference type="EMBL" id="JACHXZ010000004">
    <property type="protein sequence ID" value="MBB3169665.1"/>
    <property type="molecule type" value="Genomic_DNA"/>
</dbReference>
<name>A0A839UWF6_9GAMM</name>
<evidence type="ECO:0000313" key="1">
    <source>
        <dbReference type="EMBL" id="MBB3169665.1"/>
    </source>
</evidence>
<keyword evidence="2" id="KW-1185">Reference proteome</keyword>
<accession>A0A839UWF6</accession>
<evidence type="ECO:0000313" key="2">
    <source>
        <dbReference type="Proteomes" id="UP000559987"/>
    </source>
</evidence>
<reference evidence="1 2" key="1">
    <citation type="submission" date="2020-08" db="EMBL/GenBank/DDBJ databases">
        <title>Genomic Encyclopedia of Type Strains, Phase III (KMG-III): the genomes of soil and plant-associated and newly described type strains.</title>
        <authorList>
            <person name="Whitman W."/>
        </authorList>
    </citation>
    <scope>NUCLEOTIDE SEQUENCE [LARGE SCALE GENOMIC DNA]</scope>
    <source>
        <strain evidence="1 2">CECT 8571</strain>
    </source>
</reference>